<evidence type="ECO:0000313" key="2">
    <source>
        <dbReference type="Proteomes" id="UP000250675"/>
    </source>
</evidence>
<sequence>MTLWDKWEEILRNNDEDGELLARTFYDEHREAMEAGAVVSWSARPLYT</sequence>
<organism evidence="1 2">
    <name type="scientific">Klebsiella pneumoniae</name>
    <dbReference type="NCBI Taxonomy" id="573"/>
    <lineage>
        <taxon>Bacteria</taxon>
        <taxon>Pseudomonadati</taxon>
        <taxon>Pseudomonadota</taxon>
        <taxon>Gammaproteobacteria</taxon>
        <taxon>Enterobacterales</taxon>
        <taxon>Enterobacteriaceae</taxon>
        <taxon>Klebsiella/Raoultella group</taxon>
        <taxon>Klebsiella</taxon>
        <taxon>Klebsiella pneumoniae complex</taxon>
    </lineage>
</organism>
<evidence type="ECO:0000313" key="1">
    <source>
        <dbReference type="EMBL" id="SQC88220.1"/>
    </source>
</evidence>
<dbReference type="Proteomes" id="UP000250675">
    <property type="component" value="Unassembled WGS sequence"/>
</dbReference>
<dbReference type="AlphaFoldDB" id="A0A2X3KL23"/>
<name>A0A2X3KL23_KLEPN</name>
<reference evidence="1 2" key="1">
    <citation type="submission" date="2018-06" db="EMBL/GenBank/DDBJ databases">
        <authorList>
            <consortium name="Pathogen Informatics"/>
            <person name="Doyle S."/>
        </authorList>
    </citation>
    <scope>NUCLEOTIDE SEQUENCE [LARGE SCALE GENOMIC DNA]</scope>
    <source>
        <strain evidence="1 2">NCTC9645</strain>
    </source>
</reference>
<gene>
    <name evidence="1" type="ORF">NCTC9645_06362</name>
</gene>
<accession>A0A2X3KL23</accession>
<dbReference type="EMBL" id="UASO01000010">
    <property type="protein sequence ID" value="SQC88220.1"/>
    <property type="molecule type" value="Genomic_DNA"/>
</dbReference>
<protein>
    <submittedName>
        <fullName evidence="1">Uncharacterized protein</fullName>
    </submittedName>
</protein>
<proteinExistence type="predicted"/>